<dbReference type="NCBIfam" id="TIGR03901">
    <property type="entry name" value="MYXO-CTERM"/>
    <property type="match status" value="1"/>
</dbReference>
<protein>
    <submittedName>
        <fullName evidence="1">MYXO-CTERM sorting domain-containing protein</fullName>
    </submittedName>
</protein>
<reference evidence="1" key="1">
    <citation type="submission" date="2022-11" db="EMBL/GenBank/DDBJ databases">
        <title>Minimal conservation of predation-associated metabolite biosynthetic gene clusters underscores biosynthetic potential of Myxococcota including descriptions for ten novel species: Archangium lansinium sp. nov., Myxococcus landrumus sp. nov., Nannocystis bai.</title>
        <authorList>
            <person name="Ahearne A."/>
            <person name="Stevens C."/>
            <person name="Dowd S."/>
        </authorList>
    </citation>
    <scope>NUCLEOTIDE SEQUENCE</scope>
    <source>
        <strain evidence="1">Fl3</strain>
    </source>
</reference>
<evidence type="ECO:0000313" key="2">
    <source>
        <dbReference type="Proteomes" id="UP001164459"/>
    </source>
</evidence>
<evidence type="ECO:0000313" key="1">
    <source>
        <dbReference type="EMBL" id="WAS97621.1"/>
    </source>
</evidence>
<organism evidence="1 2">
    <name type="scientific">Nannocystis punicea</name>
    <dbReference type="NCBI Taxonomy" id="2995304"/>
    <lineage>
        <taxon>Bacteria</taxon>
        <taxon>Pseudomonadati</taxon>
        <taxon>Myxococcota</taxon>
        <taxon>Polyangia</taxon>
        <taxon>Nannocystales</taxon>
        <taxon>Nannocystaceae</taxon>
        <taxon>Nannocystis</taxon>
    </lineage>
</organism>
<accession>A0ABY7HEK0</accession>
<dbReference type="RefSeq" id="WP_269039988.1">
    <property type="nucleotide sequence ID" value="NZ_CP114040.1"/>
</dbReference>
<sequence>MTVARSLRWFGFGFGLCVAWPRASAGPTPTDLAAEARALPMALRDGAATVAHKSYTLHGLPVRGAFATVLSDKTGEREVASSRPLAGPQLRPEEARLGAAEAEAIAAAHASAEGPEEPGTLVYKLILGEPVLAYEVELPLQWDPEPSKKTIWVSASSGIVLDEWEHVRSSRARVFKTNPASTPVPVEVELAGIHATGPGQPLEGDRIRSFNCTLEAPPEDQIQPWWAEGKCYALHRAMSDDNGDFFLPLPDVIFPEDNADDDDLYAELSMYYHAERFIDEMARFGVDAFKCELSTMLANYRTTELSTAYPDLDYTPLNNAYWTNTCDPEKGPTMIFGQGAAVDFGYDGDVVYHELGHGMVSLLTPNGLGDRTLRSDGVLNDAGGLNEAIADYFSVILTNEPLLGDYVARFWPGYGNAIRNAENTKRCPDNTVGQVHNDGEPFMGAMWAARKRIGREKMDPVVFELLPRLPSDADLETASLAVLEIAEEALARGEWTESDVDQLVRGFDARGLYDCPRVHVDPDKVAAGASLYLRGKTTAVTPFFPGPMQLRHEVPQGSDNVIVRFRLGGDAGPPGNPAGVVVLLKRADEPIAFEYTLTAVDKNPDGSNKGSVREVIQVTGDWDHQLVASRLGESDNQLVLRGFRPGEVVHVALANLTSGEQVASGTSIVSVPPEFLDEGTVTVDVGPPEEVTDGQGVDASEVHTSEPEASCACRSEGAPAPLALLALLGLRRARRRR</sequence>
<keyword evidence="2" id="KW-1185">Reference proteome</keyword>
<proteinExistence type="predicted"/>
<dbReference type="InterPro" id="IPR024038">
    <property type="entry name" value="MYXO-CTERM"/>
</dbReference>
<dbReference type="Proteomes" id="UP001164459">
    <property type="component" value="Chromosome"/>
</dbReference>
<dbReference type="EMBL" id="CP114040">
    <property type="protein sequence ID" value="WAS97621.1"/>
    <property type="molecule type" value="Genomic_DNA"/>
</dbReference>
<dbReference type="SUPFAM" id="SSF55486">
    <property type="entry name" value="Metalloproteases ('zincins'), catalytic domain"/>
    <property type="match status" value="1"/>
</dbReference>
<name>A0ABY7HEK0_9BACT</name>
<gene>
    <name evidence="1" type="ORF">O0S08_15870</name>
</gene>
<dbReference type="Gene3D" id="3.10.170.10">
    <property type="match status" value="1"/>
</dbReference>